<comment type="caution">
    <text evidence="1">The sequence shown here is derived from an EMBL/GenBank/DDBJ whole genome shotgun (WGS) entry which is preliminary data.</text>
</comment>
<gene>
    <name evidence="1" type="ORF">LCGC14_0990180</name>
</gene>
<proteinExistence type="predicted"/>
<sequence length="187" mass="20113">MIVSLGQTSRSLDSIFAGISPGDIHEAINYALGTVRVVVTPTGDPWRVSQSMFDRMIDLTLQKLAQLDPASAGTISRAEMGAYIIERGYISSAPPPPYALPTATPAVLVTPVVPPMPTLIVSPVPYTPPIRTVVIQPRPEPIYEPPTVEPEQAGDSNAIFWIVGAVVGGLILLDTTKPRGGRYERHY</sequence>
<name>A0A0F9QPD8_9ZZZZ</name>
<dbReference type="AlphaFoldDB" id="A0A0F9QPD8"/>
<accession>A0A0F9QPD8</accession>
<reference evidence="1" key="1">
    <citation type="journal article" date="2015" name="Nature">
        <title>Complex archaea that bridge the gap between prokaryotes and eukaryotes.</title>
        <authorList>
            <person name="Spang A."/>
            <person name="Saw J.H."/>
            <person name="Jorgensen S.L."/>
            <person name="Zaremba-Niedzwiedzka K."/>
            <person name="Martijn J."/>
            <person name="Lind A.E."/>
            <person name="van Eijk R."/>
            <person name="Schleper C."/>
            <person name="Guy L."/>
            <person name="Ettema T.J."/>
        </authorList>
    </citation>
    <scope>NUCLEOTIDE SEQUENCE</scope>
</reference>
<evidence type="ECO:0000313" key="1">
    <source>
        <dbReference type="EMBL" id="KKN15016.1"/>
    </source>
</evidence>
<protein>
    <submittedName>
        <fullName evidence="1">Uncharacterized protein</fullName>
    </submittedName>
</protein>
<dbReference type="EMBL" id="LAZR01003755">
    <property type="protein sequence ID" value="KKN15016.1"/>
    <property type="molecule type" value="Genomic_DNA"/>
</dbReference>
<organism evidence="1">
    <name type="scientific">marine sediment metagenome</name>
    <dbReference type="NCBI Taxonomy" id="412755"/>
    <lineage>
        <taxon>unclassified sequences</taxon>
        <taxon>metagenomes</taxon>
        <taxon>ecological metagenomes</taxon>
    </lineage>
</organism>